<dbReference type="InterPro" id="IPR011639">
    <property type="entry name" value="MethylTrfase_TaqI-like_dom"/>
</dbReference>
<dbReference type="SUPFAM" id="SSF53335">
    <property type="entry name" value="S-adenosyl-L-methionine-dependent methyltransferases"/>
    <property type="match status" value="1"/>
</dbReference>
<evidence type="ECO:0000256" key="1">
    <source>
        <dbReference type="ARBA" id="ARBA00011900"/>
    </source>
</evidence>
<dbReference type="Proteomes" id="UP000632740">
    <property type="component" value="Unassembled WGS sequence"/>
</dbReference>
<dbReference type="GO" id="GO:0032259">
    <property type="term" value="P:methylation"/>
    <property type="evidence" value="ECO:0007669"/>
    <property type="project" value="UniProtKB-KW"/>
</dbReference>
<comment type="catalytic activity">
    <reaction evidence="5">
        <text>a 2'-deoxyadenosine in DNA + S-adenosyl-L-methionine = an N(6)-methyl-2'-deoxyadenosine in DNA + S-adenosyl-L-homocysteine + H(+)</text>
        <dbReference type="Rhea" id="RHEA:15197"/>
        <dbReference type="Rhea" id="RHEA-COMP:12418"/>
        <dbReference type="Rhea" id="RHEA-COMP:12419"/>
        <dbReference type="ChEBI" id="CHEBI:15378"/>
        <dbReference type="ChEBI" id="CHEBI:57856"/>
        <dbReference type="ChEBI" id="CHEBI:59789"/>
        <dbReference type="ChEBI" id="CHEBI:90615"/>
        <dbReference type="ChEBI" id="CHEBI:90616"/>
        <dbReference type="EC" id="2.1.1.72"/>
    </reaction>
</comment>
<evidence type="ECO:0000256" key="4">
    <source>
        <dbReference type="ARBA" id="ARBA00022691"/>
    </source>
</evidence>
<dbReference type="InterPro" id="IPR002052">
    <property type="entry name" value="DNA_methylase_N6_adenine_CS"/>
</dbReference>
<dbReference type="EC" id="2.1.1.72" evidence="1"/>
<dbReference type="PANTHER" id="PTHR33841:SF1">
    <property type="entry name" value="DNA METHYLTRANSFERASE A"/>
    <property type="match status" value="1"/>
</dbReference>
<dbReference type="GO" id="GO:0003676">
    <property type="term" value="F:nucleic acid binding"/>
    <property type="evidence" value="ECO:0007669"/>
    <property type="project" value="InterPro"/>
</dbReference>
<dbReference type="Pfam" id="PF07669">
    <property type="entry name" value="Eco57I"/>
    <property type="match status" value="1"/>
</dbReference>
<protein>
    <recommendedName>
        <fullName evidence="1">site-specific DNA-methyltransferase (adenine-specific)</fullName>
        <ecNumber evidence="1">2.1.1.72</ecNumber>
    </recommendedName>
</protein>
<proteinExistence type="predicted"/>
<reference evidence="8" key="1">
    <citation type="submission" date="2021-01" db="EMBL/GenBank/DDBJ databases">
        <title>Whole genome shotgun sequence of Cellulomonas chitinilytica NBRC 110799.</title>
        <authorList>
            <person name="Komaki H."/>
            <person name="Tamura T."/>
        </authorList>
    </citation>
    <scope>NUCLEOTIDE SEQUENCE</scope>
    <source>
        <strain evidence="8">NBRC 110799</strain>
    </source>
</reference>
<feature type="region of interest" description="Disordered" evidence="6">
    <location>
        <begin position="1053"/>
        <end position="1077"/>
    </location>
</feature>
<dbReference type="InterPro" id="IPR029063">
    <property type="entry name" value="SAM-dependent_MTases_sf"/>
</dbReference>
<keyword evidence="4" id="KW-0949">S-adenosyl-L-methionine</keyword>
<dbReference type="Gene3D" id="3.40.50.150">
    <property type="entry name" value="Vaccinia Virus protein VP39"/>
    <property type="match status" value="1"/>
</dbReference>
<accession>A0A919P104</accession>
<feature type="domain" description="Type II methyltransferase M.TaqI-like" evidence="7">
    <location>
        <begin position="554"/>
        <end position="779"/>
    </location>
</feature>
<evidence type="ECO:0000259" key="7">
    <source>
        <dbReference type="Pfam" id="PF07669"/>
    </source>
</evidence>
<evidence type="ECO:0000313" key="8">
    <source>
        <dbReference type="EMBL" id="GIG21267.1"/>
    </source>
</evidence>
<dbReference type="PANTHER" id="PTHR33841">
    <property type="entry name" value="DNA METHYLTRANSFERASE YEEA-RELATED"/>
    <property type="match status" value="1"/>
</dbReference>
<evidence type="ECO:0000256" key="2">
    <source>
        <dbReference type="ARBA" id="ARBA00022603"/>
    </source>
</evidence>
<organism evidence="8 9">
    <name type="scientific">Cellulomonas chitinilytica</name>
    <dbReference type="NCBI Taxonomy" id="398759"/>
    <lineage>
        <taxon>Bacteria</taxon>
        <taxon>Bacillati</taxon>
        <taxon>Actinomycetota</taxon>
        <taxon>Actinomycetes</taxon>
        <taxon>Micrococcales</taxon>
        <taxon>Cellulomonadaceae</taxon>
        <taxon>Cellulomonas</taxon>
    </lineage>
</organism>
<dbReference type="GO" id="GO:0009007">
    <property type="term" value="F:site-specific DNA-methyltransferase (adenine-specific) activity"/>
    <property type="evidence" value="ECO:0007669"/>
    <property type="project" value="UniProtKB-EC"/>
</dbReference>
<dbReference type="GO" id="GO:0006304">
    <property type="term" value="P:DNA modification"/>
    <property type="evidence" value="ECO:0007669"/>
    <property type="project" value="InterPro"/>
</dbReference>
<keyword evidence="2" id="KW-0489">Methyltransferase</keyword>
<keyword evidence="3" id="KW-0808">Transferase</keyword>
<name>A0A919P104_9CELL</name>
<evidence type="ECO:0000313" key="9">
    <source>
        <dbReference type="Proteomes" id="UP000632740"/>
    </source>
</evidence>
<gene>
    <name evidence="8" type="ORF">Cch01nite_19910</name>
</gene>
<sequence length="1077" mass="120658">MTTRLDYVNRGDIRGLFLEELGWNRPDITVPVNVEVDGTTHEARQVAGYKGVRVWQINSMPDNRAQRLIDAELRRVSDERLVIFSDGHVQAWRWPQVGNTQGSGQARLVTHNHAVGSDNAALDQRLAMIEIGFNESPSVPEVLRRMRSAFDADKITNEFYKKFLKQHDALVRAIYGLDVEGDRKWYSALLMNRLMFTYFMQRKGFMDNDRDYLRTRLNTLHGQGGDGSHKQYTFYRDFLLPMFHDGLGAPGLHVSDPFIKSLIGDIPFINGGIFAVHELEAAHSNISIPDAVFESIFDLFDSYQWHLDERPTSNQNEINPDVLGYIFEQFINQKEQGAYYTKDDVTHYMTSSTLLPVFLERLQARTGINPWDYVAQEPGAFVWDSLVYGLTEPMPDSVEEQRHVFPRPAWNGRAPDTHGLPGETIWEVEQRRANYTRVLEHAKTGTINNVDEAVTWNIDLESLATAVIDGMDSPGNVVAAWRILTDLKIIDPTCGSGAFLFAALKILLELYDAVLDAARAHAVTSSDPELRALLAEVDKHANQTYFILKHATLNNIYGVDLMKEATEIARLRLFLKLVSAIDDREHLEPLPDLDFNIKSGNMLVGARTVEEIQDTTDLFAEQTIEAVVEKASAVSAAYREFRNIQESGDPTAVKSARDALAALLSEVRGIVNEHYHSVRGIRMSLPTWLRTHSPFHWFIEYPEVFAEGGFDVLIGNPPYVNRNKIKAYSFSGFVTDGTPDIYAPCTERAAQITRPDGRMTLIVPISAQFGADFTDLRKFLEGRFTHLWVSTFSRNPAALFSAGLGVRSTIVVGAGDGTEGNTLHVTKTHRWFDDYRPALFETLSYVNANAVRPHAGWIRLVDDNVANLYARTVPKQRLSQIAARGGSTIGFKTTALYWLSVFLNDPPAYELDYTPTAQTKVGRIAFATENDAKIGLAITASKYGLVWWYCTGDDFDVTGEILRNIPINVGALSADAKRRLIELADELVADFGNHVAFTKYAGKWMGNYVHSEMRDITDRIDAVLAEELGYADLLPALEHAYYCAYKPTGERPGTLRHDPAKARANAAATSLPSGEGA</sequence>
<keyword evidence="9" id="KW-1185">Reference proteome</keyword>
<dbReference type="AlphaFoldDB" id="A0A919P104"/>
<evidence type="ECO:0000256" key="6">
    <source>
        <dbReference type="SAM" id="MobiDB-lite"/>
    </source>
</evidence>
<dbReference type="PRINTS" id="PR00507">
    <property type="entry name" value="N12N6MTFRASE"/>
</dbReference>
<feature type="compositionally biased region" description="Polar residues" evidence="6">
    <location>
        <begin position="1067"/>
        <end position="1077"/>
    </location>
</feature>
<comment type="caution">
    <text evidence="8">The sequence shown here is derived from an EMBL/GenBank/DDBJ whole genome shotgun (WGS) entry which is preliminary data.</text>
</comment>
<dbReference type="EMBL" id="BONK01000006">
    <property type="protein sequence ID" value="GIG21267.1"/>
    <property type="molecule type" value="Genomic_DNA"/>
</dbReference>
<dbReference type="InterPro" id="IPR050953">
    <property type="entry name" value="N4_N6_ade-DNA_methylase"/>
</dbReference>
<evidence type="ECO:0000256" key="3">
    <source>
        <dbReference type="ARBA" id="ARBA00022679"/>
    </source>
</evidence>
<evidence type="ECO:0000256" key="5">
    <source>
        <dbReference type="ARBA" id="ARBA00047942"/>
    </source>
</evidence>
<dbReference type="RefSeq" id="WP_203752510.1">
    <property type="nucleotide sequence ID" value="NZ_BONK01000006.1"/>
</dbReference>
<dbReference type="PROSITE" id="PS00092">
    <property type="entry name" value="N6_MTASE"/>
    <property type="match status" value="1"/>
</dbReference>